<accession>A0ABR9RP65</accession>
<sequence>MNPTTAARNRRNLAIFGRFAVVGASGVLVNLVVLVLVERLGPDAQRVFWDLPATRFNVRWYHVFSSVAFSVAVLWNFQLNRSWAFNSVGRATWWTEFRPFFAVGMLGHLVGLGLLTLLMHDHSPVALSTTLFDDSSLLRTRLYWAQLAVIAAVTPLSFVLHKLWTFSSVRSHRLQVGEGDLLPPT</sequence>
<comment type="caution">
    <text evidence="8">The sequence shown here is derived from an EMBL/GenBank/DDBJ whole genome shotgun (WGS) entry which is preliminary data.</text>
</comment>
<evidence type="ECO:0000256" key="2">
    <source>
        <dbReference type="ARBA" id="ARBA00009399"/>
    </source>
</evidence>
<keyword evidence="5 6" id="KW-0472">Membrane</keyword>
<dbReference type="Proteomes" id="UP000756387">
    <property type="component" value="Unassembled WGS sequence"/>
</dbReference>
<gene>
    <name evidence="8" type="ORF">IEQ44_01705</name>
</gene>
<feature type="transmembrane region" description="Helical" evidence="6">
    <location>
        <begin position="100"/>
        <end position="119"/>
    </location>
</feature>
<evidence type="ECO:0000256" key="5">
    <source>
        <dbReference type="ARBA" id="ARBA00023136"/>
    </source>
</evidence>
<keyword evidence="3 6" id="KW-0812">Transmembrane</keyword>
<keyword evidence="4 6" id="KW-1133">Transmembrane helix</keyword>
<evidence type="ECO:0000256" key="6">
    <source>
        <dbReference type="SAM" id="Phobius"/>
    </source>
</evidence>
<dbReference type="PANTHER" id="PTHR38459:SF1">
    <property type="entry name" value="PROPHAGE BACTOPRENOL-LINKED GLUCOSE TRANSLOCASE HOMOLOG"/>
    <property type="match status" value="1"/>
</dbReference>
<evidence type="ECO:0000256" key="1">
    <source>
        <dbReference type="ARBA" id="ARBA00004141"/>
    </source>
</evidence>
<feature type="domain" description="GtrA/DPMS transmembrane" evidence="7">
    <location>
        <begin position="18"/>
        <end position="166"/>
    </location>
</feature>
<dbReference type="RefSeq" id="WP_193636669.1">
    <property type="nucleotide sequence ID" value="NZ_JADCSA010000001.1"/>
</dbReference>
<feature type="transmembrane region" description="Helical" evidence="6">
    <location>
        <begin position="12"/>
        <end position="37"/>
    </location>
</feature>
<evidence type="ECO:0000313" key="8">
    <source>
        <dbReference type="EMBL" id="MBE7323369.1"/>
    </source>
</evidence>
<feature type="transmembrane region" description="Helical" evidence="6">
    <location>
        <begin position="143"/>
        <end position="164"/>
    </location>
</feature>
<evidence type="ECO:0000259" key="7">
    <source>
        <dbReference type="Pfam" id="PF04138"/>
    </source>
</evidence>
<dbReference type="InterPro" id="IPR007267">
    <property type="entry name" value="GtrA_DPMS_TM"/>
</dbReference>
<protein>
    <submittedName>
        <fullName evidence="8">GtrA family protein</fullName>
    </submittedName>
</protein>
<reference evidence="8 9" key="1">
    <citation type="submission" date="2020-10" db="EMBL/GenBank/DDBJ databases">
        <title>Nocardioides sp. isolated from sludge.</title>
        <authorList>
            <person name="Zhang X."/>
        </authorList>
    </citation>
    <scope>NUCLEOTIDE SEQUENCE [LARGE SCALE GENOMIC DNA]</scope>
    <source>
        <strain evidence="8 9">Y6</strain>
    </source>
</reference>
<organism evidence="8 9">
    <name type="scientific">Nocardioides malaquae</name>
    <dbReference type="NCBI Taxonomy" id="2773426"/>
    <lineage>
        <taxon>Bacteria</taxon>
        <taxon>Bacillati</taxon>
        <taxon>Actinomycetota</taxon>
        <taxon>Actinomycetes</taxon>
        <taxon>Propionibacteriales</taxon>
        <taxon>Nocardioidaceae</taxon>
        <taxon>Nocardioides</taxon>
    </lineage>
</organism>
<name>A0ABR9RP65_9ACTN</name>
<dbReference type="InterPro" id="IPR051401">
    <property type="entry name" value="GtrA_CellWall_Glycosyl"/>
</dbReference>
<comment type="subcellular location">
    <subcellularLocation>
        <location evidence="1">Membrane</location>
        <topology evidence="1">Multi-pass membrane protein</topology>
    </subcellularLocation>
</comment>
<evidence type="ECO:0000256" key="4">
    <source>
        <dbReference type="ARBA" id="ARBA00022989"/>
    </source>
</evidence>
<evidence type="ECO:0000313" key="9">
    <source>
        <dbReference type="Proteomes" id="UP000756387"/>
    </source>
</evidence>
<evidence type="ECO:0000256" key="3">
    <source>
        <dbReference type="ARBA" id="ARBA00022692"/>
    </source>
</evidence>
<dbReference type="Pfam" id="PF04138">
    <property type="entry name" value="GtrA_DPMS_TM"/>
    <property type="match status" value="1"/>
</dbReference>
<dbReference type="PANTHER" id="PTHR38459">
    <property type="entry name" value="PROPHAGE BACTOPRENOL-LINKED GLUCOSE TRANSLOCASE HOMOLOG"/>
    <property type="match status" value="1"/>
</dbReference>
<dbReference type="EMBL" id="JADCSA010000001">
    <property type="protein sequence ID" value="MBE7323369.1"/>
    <property type="molecule type" value="Genomic_DNA"/>
</dbReference>
<comment type="similarity">
    <text evidence="2">Belongs to the GtrA family.</text>
</comment>
<keyword evidence="9" id="KW-1185">Reference proteome</keyword>
<proteinExistence type="inferred from homology"/>
<feature type="transmembrane region" description="Helical" evidence="6">
    <location>
        <begin position="60"/>
        <end position="79"/>
    </location>
</feature>